<name>R4XFN2_TAPDE</name>
<dbReference type="CDD" id="cd20071">
    <property type="entry name" value="SET_SMYD"/>
    <property type="match status" value="1"/>
</dbReference>
<evidence type="ECO:0000259" key="1">
    <source>
        <dbReference type="PROSITE" id="PS50280"/>
    </source>
</evidence>
<dbReference type="Pfam" id="PF00856">
    <property type="entry name" value="SET"/>
    <property type="match status" value="1"/>
</dbReference>
<dbReference type="AlphaFoldDB" id="R4XFN2"/>
<keyword evidence="3" id="KW-1185">Reference proteome</keyword>
<comment type="caution">
    <text evidence="2">The sequence shown here is derived from an EMBL/GenBank/DDBJ whole genome shotgun (WGS) entry which is preliminary data.</text>
</comment>
<dbReference type="InterPro" id="IPR001214">
    <property type="entry name" value="SET_dom"/>
</dbReference>
<sequence>MLKRKLSRSLAEQVLDEKLEILRRRDHTKSSTDVKNIHSAHVAAFPYLLEICLAVEKASCQQLNNTPSLDAEVKTAEESGDYDYAQLQSENISQATLHAAYIGPVRVSSLPGPKTQGVVADRDIYKGELLCTSVPSIVVSNLVSVDEPTDLLFSDLSRAEMTAKLICLAEVTPSVRTTLKSFEFAEKDDIAHDNLTGLCEAVISKYTWAIDHPSTNPQGQKFKGKYTKVAGHAFTVSGYAGKFNHSCVPNATMVSYGAVQFFRASVAIPKDTEVCVSYGFDPLDPVHKRRDKLRAHAGFECCCPLCLYQLHHVVTPNEKAHRHESFDDLLHDVLSGTDLKCGCKSLRPPHFRLQSST</sequence>
<evidence type="ECO:0000313" key="2">
    <source>
        <dbReference type="EMBL" id="CCG84566.1"/>
    </source>
</evidence>
<organism evidence="2 3">
    <name type="scientific">Taphrina deformans (strain PYCC 5710 / ATCC 11124 / CBS 356.35 / IMI 108563 / JCM 9778 / NBRC 8474)</name>
    <name type="common">Peach leaf curl fungus</name>
    <name type="synonym">Lalaria deformans</name>
    <dbReference type="NCBI Taxonomy" id="1097556"/>
    <lineage>
        <taxon>Eukaryota</taxon>
        <taxon>Fungi</taxon>
        <taxon>Dikarya</taxon>
        <taxon>Ascomycota</taxon>
        <taxon>Taphrinomycotina</taxon>
        <taxon>Taphrinomycetes</taxon>
        <taxon>Taphrinales</taxon>
        <taxon>Taphrinaceae</taxon>
        <taxon>Taphrina</taxon>
    </lineage>
</organism>
<protein>
    <recommendedName>
        <fullName evidence="1">SET domain-containing protein</fullName>
    </recommendedName>
</protein>
<reference evidence="2 3" key="1">
    <citation type="journal article" date="2013" name="MBio">
        <title>Genome sequencing of the plant pathogen Taphrina deformans, the causal agent of peach leaf curl.</title>
        <authorList>
            <person name="Cisse O.H."/>
            <person name="Almeida J.M.G.C.F."/>
            <person name="Fonseca A."/>
            <person name="Kumar A.A."/>
            <person name="Salojaervi J."/>
            <person name="Overmyer K."/>
            <person name="Hauser P.M."/>
            <person name="Pagni M."/>
        </authorList>
    </citation>
    <scope>NUCLEOTIDE SEQUENCE [LARGE SCALE GENOMIC DNA]</scope>
    <source>
        <strain evidence="3">PYCC 5710 / ATCC 11124 / CBS 356.35 / IMI 108563 / JCM 9778 / NBRC 8474</strain>
    </source>
</reference>
<dbReference type="InterPro" id="IPR053209">
    <property type="entry name" value="Gramillin-biosynth_MTr"/>
</dbReference>
<dbReference type="SUPFAM" id="SSF82199">
    <property type="entry name" value="SET domain"/>
    <property type="match status" value="1"/>
</dbReference>
<dbReference type="PANTHER" id="PTHR47643">
    <property type="entry name" value="TPR DOMAIN PROTEIN (AFU_ORTHOLOGUE AFUA_5G12710)"/>
    <property type="match status" value="1"/>
</dbReference>
<dbReference type="EMBL" id="CAHR02000261">
    <property type="protein sequence ID" value="CCG84566.1"/>
    <property type="molecule type" value="Genomic_DNA"/>
</dbReference>
<dbReference type="InterPro" id="IPR046341">
    <property type="entry name" value="SET_dom_sf"/>
</dbReference>
<feature type="domain" description="SET" evidence="1">
    <location>
        <begin position="103"/>
        <end position="279"/>
    </location>
</feature>
<dbReference type="Gene3D" id="2.170.270.10">
    <property type="entry name" value="SET domain"/>
    <property type="match status" value="1"/>
</dbReference>
<dbReference type="OrthoDB" id="5945798at2759"/>
<accession>R4XFN2</accession>
<dbReference type="Proteomes" id="UP000013776">
    <property type="component" value="Unassembled WGS sequence"/>
</dbReference>
<dbReference type="PROSITE" id="PS50280">
    <property type="entry name" value="SET"/>
    <property type="match status" value="1"/>
</dbReference>
<proteinExistence type="predicted"/>
<dbReference type="PANTHER" id="PTHR47643:SF2">
    <property type="entry name" value="TPR DOMAIN PROTEIN (AFU_ORTHOLOGUE AFUA_5G12710)"/>
    <property type="match status" value="1"/>
</dbReference>
<evidence type="ECO:0000313" key="3">
    <source>
        <dbReference type="Proteomes" id="UP000013776"/>
    </source>
</evidence>
<dbReference type="VEuPathDB" id="FungiDB:TAPDE_005053"/>
<dbReference type="STRING" id="1097556.R4XFN2"/>
<gene>
    <name evidence="2" type="ORF">TAPDE_005053</name>
</gene>